<protein>
    <submittedName>
        <fullName evidence="3">Uncharacterized protein</fullName>
    </submittedName>
</protein>
<evidence type="ECO:0000313" key="4">
    <source>
        <dbReference type="Proteomes" id="UP000253507"/>
    </source>
</evidence>
<dbReference type="Proteomes" id="UP000253507">
    <property type="component" value="Unassembled WGS sequence"/>
</dbReference>
<dbReference type="PROSITE" id="PS51257">
    <property type="entry name" value="PROKAR_LIPOPROTEIN"/>
    <property type="match status" value="1"/>
</dbReference>
<dbReference type="OrthoDB" id="4220845at2"/>
<feature type="chain" id="PRO_5038663721" evidence="2">
    <location>
        <begin position="29"/>
        <end position="198"/>
    </location>
</feature>
<name>A0A367F978_9ACTN</name>
<feature type="signal peptide" evidence="2">
    <location>
        <begin position="1"/>
        <end position="28"/>
    </location>
</feature>
<dbReference type="EMBL" id="QOIM01000011">
    <property type="protein sequence ID" value="RCG26923.1"/>
    <property type="molecule type" value="Genomic_DNA"/>
</dbReference>
<feature type="compositionally biased region" description="Low complexity" evidence="1">
    <location>
        <begin position="45"/>
        <end position="61"/>
    </location>
</feature>
<comment type="caution">
    <text evidence="3">The sequence shown here is derived from an EMBL/GenBank/DDBJ whole genome shotgun (WGS) entry which is preliminary data.</text>
</comment>
<reference evidence="3 4" key="1">
    <citation type="submission" date="2018-06" db="EMBL/GenBank/DDBJ databases">
        <title>Streptomyces reniochalinae sp. nov. and Streptomyces diacarnus sp. nov. from marine sponges.</title>
        <authorList>
            <person name="Li L."/>
        </authorList>
    </citation>
    <scope>NUCLEOTIDE SEQUENCE [LARGE SCALE GENOMIC DNA]</scope>
    <source>
        <strain evidence="3 4">LHW50302</strain>
    </source>
</reference>
<evidence type="ECO:0000256" key="1">
    <source>
        <dbReference type="SAM" id="MobiDB-lite"/>
    </source>
</evidence>
<dbReference type="RefSeq" id="WP_114013354.1">
    <property type="nucleotide sequence ID" value="NZ_QOIM01000011.1"/>
</dbReference>
<keyword evidence="4" id="KW-1185">Reference proteome</keyword>
<feature type="region of interest" description="Disordered" evidence="1">
    <location>
        <begin position="30"/>
        <end position="61"/>
    </location>
</feature>
<accession>A0A367F978</accession>
<keyword evidence="2" id="KW-0732">Signal</keyword>
<organism evidence="3 4">
    <name type="scientific">Streptomyces reniochalinae</name>
    <dbReference type="NCBI Taxonomy" id="2250578"/>
    <lineage>
        <taxon>Bacteria</taxon>
        <taxon>Bacillati</taxon>
        <taxon>Actinomycetota</taxon>
        <taxon>Actinomycetes</taxon>
        <taxon>Kitasatosporales</taxon>
        <taxon>Streptomycetaceae</taxon>
        <taxon>Streptomyces</taxon>
    </lineage>
</organism>
<evidence type="ECO:0000256" key="2">
    <source>
        <dbReference type="SAM" id="SignalP"/>
    </source>
</evidence>
<dbReference type="AlphaFoldDB" id="A0A367F978"/>
<proteinExistence type="predicted"/>
<sequence length="198" mass="20124">MTTHRTRRTVRSATLVAVAAAAAFSVTACQSGDNDASGPHKAGTSAQSQAQHDSASLTSKSASAARTQTLVDGSKAKISKVGAQHYRAQIVSDGAVVATLDADGRDAGMDGNGMFVTLTAGGHISSWMDAGQQGPGTFDLEGGWKAKITKQDEDHYRAQIIGDDGVMGTMDADGHDAGLDANGVSLVLTPGGLISSHA</sequence>
<gene>
    <name evidence="3" type="ORF">DQ392_00055</name>
</gene>
<evidence type="ECO:0000313" key="3">
    <source>
        <dbReference type="EMBL" id="RCG26923.1"/>
    </source>
</evidence>